<evidence type="ECO:0000256" key="5">
    <source>
        <dbReference type="ARBA" id="ARBA00022840"/>
    </source>
</evidence>
<dbReference type="EMBL" id="CP133270">
    <property type="protein sequence ID" value="WVX66461.1"/>
    <property type="molecule type" value="Genomic_DNA"/>
</dbReference>
<dbReference type="EC" id="6.3.5.4" evidence="3"/>
<dbReference type="PANTHER" id="PTHR43284:SF1">
    <property type="entry name" value="ASPARAGINE SYNTHETASE"/>
    <property type="match status" value="1"/>
</dbReference>
<comment type="similarity">
    <text evidence="2">Belongs to the asparagine synthetase family.</text>
</comment>
<dbReference type="Pfam" id="PF13537">
    <property type="entry name" value="GATase_7"/>
    <property type="match status" value="1"/>
</dbReference>
<evidence type="ECO:0000256" key="4">
    <source>
        <dbReference type="ARBA" id="ARBA00022741"/>
    </source>
</evidence>
<proteinExistence type="inferred from homology"/>
<dbReference type="CDD" id="cd01991">
    <property type="entry name" value="Asn_synthase_B_C"/>
    <property type="match status" value="1"/>
</dbReference>
<dbReference type="Proteomes" id="UP001330434">
    <property type="component" value="Chromosome"/>
</dbReference>
<evidence type="ECO:0000256" key="3">
    <source>
        <dbReference type="ARBA" id="ARBA00012737"/>
    </source>
</evidence>
<comment type="catalytic activity">
    <reaction evidence="7">
        <text>L-aspartate + L-glutamine + ATP + H2O = L-asparagine + L-glutamate + AMP + diphosphate + H(+)</text>
        <dbReference type="Rhea" id="RHEA:12228"/>
        <dbReference type="ChEBI" id="CHEBI:15377"/>
        <dbReference type="ChEBI" id="CHEBI:15378"/>
        <dbReference type="ChEBI" id="CHEBI:29985"/>
        <dbReference type="ChEBI" id="CHEBI:29991"/>
        <dbReference type="ChEBI" id="CHEBI:30616"/>
        <dbReference type="ChEBI" id="CHEBI:33019"/>
        <dbReference type="ChEBI" id="CHEBI:58048"/>
        <dbReference type="ChEBI" id="CHEBI:58359"/>
        <dbReference type="ChEBI" id="CHEBI:456215"/>
        <dbReference type="EC" id="6.3.5.4"/>
    </reaction>
</comment>
<gene>
    <name evidence="9" type="ORF">Bealeia1_00639</name>
</gene>
<dbReference type="CDD" id="cd00712">
    <property type="entry name" value="AsnB"/>
    <property type="match status" value="1"/>
</dbReference>
<keyword evidence="10" id="KW-1185">Reference proteome</keyword>
<evidence type="ECO:0000313" key="10">
    <source>
        <dbReference type="Proteomes" id="UP001330434"/>
    </source>
</evidence>
<dbReference type="InterPro" id="IPR051786">
    <property type="entry name" value="ASN_synthetase/amidase"/>
</dbReference>
<feature type="domain" description="Glutamine amidotransferase type-2" evidence="8">
    <location>
        <begin position="2"/>
        <end position="208"/>
    </location>
</feature>
<dbReference type="NCBIfam" id="TIGR01536">
    <property type="entry name" value="asn_synth_AEB"/>
    <property type="match status" value="1"/>
</dbReference>
<dbReference type="PROSITE" id="PS51278">
    <property type="entry name" value="GATASE_TYPE_2"/>
    <property type="match status" value="1"/>
</dbReference>
<protein>
    <recommendedName>
        <fullName evidence="3">asparagine synthase (glutamine-hydrolyzing)</fullName>
        <ecNumber evidence="3">6.3.5.4</ecNumber>
    </recommendedName>
</protein>
<dbReference type="RefSeq" id="WP_331255326.1">
    <property type="nucleotide sequence ID" value="NZ_CP133270.1"/>
</dbReference>
<dbReference type="PIRSF" id="PIRSF001589">
    <property type="entry name" value="Asn_synthetase_glu-h"/>
    <property type="match status" value="1"/>
</dbReference>
<dbReference type="SUPFAM" id="SSF52402">
    <property type="entry name" value="Adenine nucleotide alpha hydrolases-like"/>
    <property type="match status" value="1"/>
</dbReference>
<dbReference type="InterPro" id="IPR006426">
    <property type="entry name" value="Asn_synth_AEB"/>
</dbReference>
<reference evidence="9 10" key="1">
    <citation type="journal article" date="2024" name="Environ. Microbiol.">
        <title>Novel evolutionary insights on the interactions of the Holosporales (Alphaproteobacteria) with eukaryotic hosts from comparative genomics.</title>
        <authorList>
            <person name="Giovannini M."/>
            <person name="Petroni G."/>
            <person name="Castelli M."/>
        </authorList>
    </citation>
    <scope>NUCLEOTIDE SEQUENCE [LARGE SCALE GENOMIC DNA]</scope>
    <source>
        <strain evidence="9 10">US_Bl 15I1</strain>
    </source>
</reference>
<keyword evidence="4" id="KW-0547">Nucleotide-binding</keyword>
<dbReference type="PANTHER" id="PTHR43284">
    <property type="entry name" value="ASPARAGINE SYNTHETASE (GLUTAMINE-HYDROLYZING)"/>
    <property type="match status" value="1"/>
</dbReference>
<dbReference type="Gene3D" id="3.40.50.620">
    <property type="entry name" value="HUPs"/>
    <property type="match status" value="1"/>
</dbReference>
<name>A0ABZ2C2S6_9PROT</name>
<dbReference type="Pfam" id="PF00733">
    <property type="entry name" value="Asn_synthase"/>
    <property type="match status" value="1"/>
</dbReference>
<evidence type="ECO:0000256" key="1">
    <source>
        <dbReference type="ARBA" id="ARBA00005187"/>
    </source>
</evidence>
<evidence type="ECO:0000256" key="7">
    <source>
        <dbReference type="ARBA" id="ARBA00048741"/>
    </source>
</evidence>
<evidence type="ECO:0000259" key="8">
    <source>
        <dbReference type="PROSITE" id="PS51278"/>
    </source>
</evidence>
<dbReference type="Gene3D" id="3.60.20.10">
    <property type="entry name" value="Glutamine Phosphoribosylpyrophosphate, subunit 1, domain 1"/>
    <property type="match status" value="1"/>
</dbReference>
<dbReference type="InterPro" id="IPR001962">
    <property type="entry name" value="Asn_synthase"/>
</dbReference>
<accession>A0ABZ2C2S6</accession>
<organism evidence="9 10">
    <name type="scientific">Candidatus Bealeia paramacronuclearis</name>
    <dbReference type="NCBI Taxonomy" id="1921001"/>
    <lineage>
        <taxon>Bacteria</taxon>
        <taxon>Pseudomonadati</taxon>
        <taxon>Pseudomonadota</taxon>
        <taxon>Alphaproteobacteria</taxon>
        <taxon>Holosporales</taxon>
        <taxon>Holosporaceae</taxon>
        <taxon>Candidatus Bealeia</taxon>
    </lineage>
</organism>
<evidence type="ECO:0000256" key="2">
    <source>
        <dbReference type="ARBA" id="ARBA00005752"/>
    </source>
</evidence>
<evidence type="ECO:0000313" key="9">
    <source>
        <dbReference type="EMBL" id="WVX66461.1"/>
    </source>
</evidence>
<evidence type="ECO:0000256" key="6">
    <source>
        <dbReference type="ARBA" id="ARBA00022962"/>
    </source>
</evidence>
<dbReference type="SUPFAM" id="SSF56235">
    <property type="entry name" value="N-terminal nucleophile aminohydrolases (Ntn hydrolases)"/>
    <property type="match status" value="1"/>
</dbReference>
<keyword evidence="6" id="KW-0315">Glutamine amidotransferase</keyword>
<dbReference type="InterPro" id="IPR033738">
    <property type="entry name" value="AsnB_N"/>
</dbReference>
<dbReference type="InterPro" id="IPR014729">
    <property type="entry name" value="Rossmann-like_a/b/a_fold"/>
</dbReference>
<dbReference type="InterPro" id="IPR017932">
    <property type="entry name" value="GATase_2_dom"/>
</dbReference>
<sequence length="585" mass="66350">MCGIAGLWLKNGIPQDSVLNTMLAALSHRGPDGHGVHIEEGLALLHTRLAIIDVIGGHQPLFDDRGNCLVVNGEIYNFVELRTQFKTYPYKTHSDCETIFPLYQNYGPDFVTHLRGMFAISLFDKSTKTLYLARDPFGIKPLYYAILPQGFIYASEPQAILASGLVSKELHEGALSDLMHLRYTTSAETIYKGIYRILPGEMLVIQNGKIIDRSHQEALPKGPPQKMTYDEAFSTLDQIMRDSLKVHLRSDVPYGLFLSGGVDSSTLLALMHEEVGSGIRTFTVGFPGTQVHDERAMALRVSQKLGTHHKEISYSENDFWNETPQVIKALDDPTLDFATLPTYHMSKVAAQDVKVVLCGEGGDEILSGYARHRRARFFGRILNIFMKKRGLMDRVPILKYDQSEWKTKRQEDEKLAKLNHYSPLQQNQFLDTRNWLPDDLLIKTDRCLMAHGIEGRTPFLDKVVAQGVFNFPDDLKIQGKKTKWIMRKWLEKHLPESEPFAKKRGFTVPVGEWISTRGKTLGELVARQNVMNEYFLKDKIPALFKSSDKHQLATSWNLLSFALWYKIHFEDASAQGSIEEVLSSS</sequence>
<keyword evidence="5" id="KW-0067">ATP-binding</keyword>
<comment type="pathway">
    <text evidence="1">Amino-acid biosynthesis; L-asparagine biosynthesis; L-asparagine from L-aspartate (L-Gln route): step 1/1.</text>
</comment>
<dbReference type="InterPro" id="IPR029055">
    <property type="entry name" value="Ntn_hydrolases_N"/>
</dbReference>